<evidence type="ECO:0000313" key="2">
    <source>
        <dbReference type="EMBL" id="MDV7217984.1"/>
    </source>
</evidence>
<gene>
    <name evidence="2" type="ORF">R5A26_18715</name>
</gene>
<feature type="compositionally biased region" description="Low complexity" evidence="1">
    <location>
        <begin position="13"/>
        <end position="28"/>
    </location>
</feature>
<organism evidence="2 3">
    <name type="scientific">Streptomyces prunicolor</name>
    <dbReference type="NCBI Taxonomy" id="67348"/>
    <lineage>
        <taxon>Bacteria</taxon>
        <taxon>Bacillati</taxon>
        <taxon>Actinomycetota</taxon>
        <taxon>Actinomycetes</taxon>
        <taxon>Kitasatosporales</taxon>
        <taxon>Streptomycetaceae</taxon>
        <taxon>Streptomyces</taxon>
    </lineage>
</organism>
<comment type="caution">
    <text evidence="2">The sequence shown here is derived from an EMBL/GenBank/DDBJ whole genome shotgun (WGS) entry which is preliminary data.</text>
</comment>
<name>A0ABU4FBM8_9ACTN</name>
<evidence type="ECO:0000313" key="3">
    <source>
        <dbReference type="Proteomes" id="UP001187346"/>
    </source>
</evidence>
<feature type="region of interest" description="Disordered" evidence="1">
    <location>
        <begin position="1"/>
        <end position="28"/>
    </location>
</feature>
<accession>A0ABU4FBM8</accession>
<proteinExistence type="predicted"/>
<sequence length="71" mass="7100">MTLPRNWPSTASTAPDTRPGAAARAAGTAGTEIVPSFPADAAVTVFSKAVMAAQSRPSFVLPSSAPSSVGR</sequence>
<dbReference type="Proteomes" id="UP001187346">
    <property type="component" value="Unassembled WGS sequence"/>
</dbReference>
<keyword evidence="3" id="KW-1185">Reference proteome</keyword>
<dbReference type="RefSeq" id="WP_317772130.1">
    <property type="nucleotide sequence ID" value="NZ_JAWMAJ010000056.1"/>
</dbReference>
<evidence type="ECO:0000256" key="1">
    <source>
        <dbReference type="SAM" id="MobiDB-lite"/>
    </source>
</evidence>
<protein>
    <submittedName>
        <fullName evidence="2">Uncharacterized protein</fullName>
    </submittedName>
</protein>
<reference evidence="2 3" key="1">
    <citation type="submission" date="2023-10" db="EMBL/GenBank/DDBJ databases">
        <title>Characterization of rhizosphere-enriched actinobacteria from wheat plants lab-grown on chernevaya soil.</title>
        <authorList>
            <person name="Tikhonova E.N."/>
            <person name="Konopkin A."/>
            <person name="Kravchenko I.K."/>
        </authorList>
    </citation>
    <scope>NUCLEOTIDE SEQUENCE [LARGE SCALE GENOMIC DNA]</scope>
    <source>
        <strain evidence="2 3">RR29</strain>
    </source>
</reference>
<dbReference type="EMBL" id="JAWMAJ010000056">
    <property type="protein sequence ID" value="MDV7217984.1"/>
    <property type="molecule type" value="Genomic_DNA"/>
</dbReference>